<gene>
    <name evidence="4" type="ORF">NSK_002803</name>
</gene>
<feature type="compositionally biased region" description="Basic and acidic residues" evidence="1">
    <location>
        <begin position="803"/>
        <end position="812"/>
    </location>
</feature>
<feature type="compositionally biased region" description="Gly residues" evidence="1">
    <location>
        <begin position="1171"/>
        <end position="1180"/>
    </location>
</feature>
<reference evidence="4 5" key="1">
    <citation type="submission" date="2019-01" db="EMBL/GenBank/DDBJ databases">
        <title>Nuclear Genome Assembly of the Microalgal Biofuel strain Nannochloropsis salina CCMP1776.</title>
        <authorList>
            <person name="Hovde B."/>
        </authorList>
    </citation>
    <scope>NUCLEOTIDE SEQUENCE [LARGE SCALE GENOMIC DNA]</scope>
    <source>
        <strain evidence="4 5">CCMP1776</strain>
    </source>
</reference>
<dbReference type="GO" id="GO:0005737">
    <property type="term" value="C:cytoplasm"/>
    <property type="evidence" value="ECO:0007669"/>
    <property type="project" value="TreeGrafter"/>
</dbReference>
<keyword evidence="5" id="KW-1185">Reference proteome</keyword>
<organism evidence="4 5">
    <name type="scientific">Nannochloropsis salina CCMP1776</name>
    <dbReference type="NCBI Taxonomy" id="1027361"/>
    <lineage>
        <taxon>Eukaryota</taxon>
        <taxon>Sar</taxon>
        <taxon>Stramenopiles</taxon>
        <taxon>Ochrophyta</taxon>
        <taxon>Eustigmatophyceae</taxon>
        <taxon>Eustigmatales</taxon>
        <taxon>Monodopsidaceae</taxon>
        <taxon>Microchloropsis</taxon>
        <taxon>Microchloropsis salina</taxon>
    </lineage>
</organism>
<dbReference type="OrthoDB" id="49511at2759"/>
<sequence>MPLQAAVISLLFQLRNPEKSRLDQLEPHLKSLTDAISLLQGEEEAMDGMAVVMLSLQGVLNVPPSGPISCSNEGYLSSKQASSTLHQRSSAEASALTVALQCVAGMARKCGVSIIRDDPSIYLRLVTQLVMFLARLRKEGQTHRLESWLEEKALLEALSALLECPPARLVGPEGEEGTKRSRPRKLESRSLREEAAIPSLDDYLEDTEEEGEDDEEEANRALRDLSKAHWAEVARALVGAISGGIVAQLIQSLLDVIARDRERELRLLALGCLDRLLSRLLPAPDVWRPFFPGTFGGLVKVVLGDYKQGSKVIGAAVRVLMRVTAVLTSAQANARLLPEVSSTGLGKGMEELSVQATPSPTPSSLTIWRQFQAQILQSPSSCSSPHPAYLMIPVPDSIRVDVSLSWARDLQQRMADYLPVVLQSCLLNEAVRVREALVRGLEEMMWEEGEGGGGNFLFVALASEGAEQEGSVSQGMVVSEQLRVHVLDVLVGLKADEARPVAARARRVLRRVLSPASRGRGKGSTATIQPTSFLSPSRLLKHVLEILEQLPGVAVAVSDGGLRTSLRLLRGYVDLLRGGREGGREGTGGSCWILLTDEMEKTMTALALTLECGREGGKLQIIEPLAPGVAEARDGRGGGRRKKTAMDLGEAPSNSAGGDNGEGVAVIREEALAERPPGLTPAGACRRSSTPTIGYYAQNFLHVRSEAAMGECQGFLRRLGRAGGLEAPYLVVSYVMRQVQRGANQARRGRRASGPDAKDRGREGEAQWVLERLPLVFIMNNVLLGAAGFGMPDLEEMEGFVKEREGRNFEGKGEEEEAGEDEEEEEQGEGLEEGREEEEEVSEQEGEEARMATLEAASRLFLESLLLTEGGAWHLVTGQGLAGPDLGGREGDSPSSSALAWRNGRLQAGTGDGGRTIPTAKEQRTLPAEVLELNARLVALLVEGVGDCGEALFAQLVFLQDRRRRTQGAGEGSGTGAGIGGRWMRAWERFLMLCLFPLVEKLGDPHPVVQQAALTTLYRLARAQEALVGQSAKERKRKEADTNVSRAGSRLQEGEVGVVGRLLAANLDYLVEALCAHVRKSQGRTSRIGSQGGGRLSFPLAPSVLEALVAYAGGQASLALIRELARVVLEVVDMEGLRCGHRYAYEMMRVLRAMGQAVPLPGDGPRSQDGEGAGVALEGGEGGRRENRARKAPKVSRVPAAAYWKAKILAEFESSKEGDGGNPEGESAQHASETNPEAYFKAYHQVQAAERKAQRHETEEPMEEKLEIEKLFPEAAKGAKEKETWEGGSGEEEEGEEMDEDDKPTSEESLILEIIERCCYFLAYPSLFIQHQSLAVLRETLSRLSSRRLVLLPTVHRVWPAVMARLRACASSIGGPRSRRPGQDEKDMDLSAAYLLVVEALDMVAGLAGLCGDYLSFKFTEELWPVLKILLLASATSSHERRAGGPRAIRVSIMAGGASTASSSHVPALGQQGLVLPKQCPDQTALAETGSDRRGQLGGEPLWDGLNLRQGYRERERQTLQHRAEAALVHCLHSFVASEDAFRYCVPLVHEIGQSCLFLLGHAPTSPSAGDALILFRALASLDGAALWPLLMAAAGWDVSFRPPRQGIGVGEGREDDGQGDGLRVRKDKAGEKFARYHADILLKYVESGEIEEMAWCVS</sequence>
<comment type="caution">
    <text evidence="4">The sequence shown here is derived from an EMBL/GenBank/DDBJ whole genome shotgun (WGS) entry which is preliminary data.</text>
</comment>
<name>A0A4D9D7J6_9STRA</name>
<accession>A0A4D9D7J6</accession>
<evidence type="ECO:0000313" key="4">
    <source>
        <dbReference type="EMBL" id="TFJ85983.1"/>
    </source>
</evidence>
<feature type="domain" description="TTI1 C-terminal TPR" evidence="3">
    <location>
        <begin position="1223"/>
        <end position="1367"/>
    </location>
</feature>
<evidence type="ECO:0000259" key="2">
    <source>
        <dbReference type="Pfam" id="PF24173"/>
    </source>
</evidence>
<feature type="compositionally biased region" description="Basic and acidic residues" evidence="1">
    <location>
        <begin position="176"/>
        <end position="192"/>
    </location>
</feature>
<dbReference type="InterPro" id="IPR057566">
    <property type="entry name" value="TPR_TTI1_N"/>
</dbReference>
<feature type="compositionally biased region" description="Acidic residues" evidence="1">
    <location>
        <begin position="1289"/>
        <end position="1302"/>
    </location>
</feature>
<feature type="region of interest" description="Disordered" evidence="1">
    <location>
        <begin position="743"/>
        <end position="763"/>
    </location>
</feature>
<evidence type="ECO:0000313" key="5">
    <source>
        <dbReference type="Proteomes" id="UP000355283"/>
    </source>
</evidence>
<feature type="domain" description="TTI1 N-terminal TPR" evidence="2">
    <location>
        <begin position="218"/>
        <end position="328"/>
    </location>
</feature>
<feature type="compositionally biased region" description="Acidic residues" evidence="1">
    <location>
        <begin position="813"/>
        <end position="846"/>
    </location>
</feature>
<dbReference type="InterPro" id="IPR057567">
    <property type="entry name" value="TPR_TTI1_C"/>
</dbReference>
<feature type="region of interest" description="Disordered" evidence="1">
    <location>
        <begin position="1159"/>
        <end position="1194"/>
    </location>
</feature>
<dbReference type="InterPro" id="IPR016024">
    <property type="entry name" value="ARM-type_fold"/>
</dbReference>
<dbReference type="PANTHER" id="PTHR18460">
    <property type="entry name" value="TEL2 INTERACTING PROTEIN 1 TTI1 FAMILY MEMBER"/>
    <property type="match status" value="1"/>
</dbReference>
<feature type="region of interest" description="Disordered" evidence="1">
    <location>
        <begin position="803"/>
        <end position="850"/>
    </location>
</feature>
<dbReference type="EMBL" id="SDOX01000010">
    <property type="protein sequence ID" value="TFJ85983.1"/>
    <property type="molecule type" value="Genomic_DNA"/>
</dbReference>
<dbReference type="Pfam" id="PF24173">
    <property type="entry name" value="TPR_TTI1_N"/>
    <property type="match status" value="1"/>
</dbReference>
<dbReference type="InterPro" id="IPR052587">
    <property type="entry name" value="TELO2-interacting_protein_1"/>
</dbReference>
<proteinExistence type="predicted"/>
<feature type="region of interest" description="Disordered" evidence="1">
    <location>
        <begin position="1277"/>
        <end position="1306"/>
    </location>
</feature>
<evidence type="ECO:0000259" key="3">
    <source>
        <dbReference type="Pfam" id="PF24181"/>
    </source>
</evidence>
<dbReference type="PANTHER" id="PTHR18460:SF3">
    <property type="entry name" value="TELO2-INTERACTING PROTEIN 1 HOMOLOG"/>
    <property type="match status" value="1"/>
</dbReference>
<evidence type="ECO:0000256" key="1">
    <source>
        <dbReference type="SAM" id="MobiDB-lite"/>
    </source>
</evidence>
<dbReference type="SUPFAM" id="SSF48371">
    <property type="entry name" value="ARM repeat"/>
    <property type="match status" value="1"/>
</dbReference>
<feature type="region of interest" description="Disordered" evidence="1">
    <location>
        <begin position="169"/>
        <end position="192"/>
    </location>
</feature>
<dbReference type="Proteomes" id="UP000355283">
    <property type="component" value="Unassembled WGS sequence"/>
</dbReference>
<protein>
    <submittedName>
        <fullName evidence="4">Uncharacterized protein</fullName>
    </submittedName>
</protein>
<feature type="region of interest" description="Disordered" evidence="1">
    <location>
        <begin position="630"/>
        <end position="661"/>
    </location>
</feature>
<dbReference type="Pfam" id="PF24181">
    <property type="entry name" value="TPR_TTI1_C"/>
    <property type="match status" value="1"/>
</dbReference>